<feature type="domain" description="Lipid/polyisoprenoid-binding YceI-like" evidence="2">
    <location>
        <begin position="22"/>
        <end position="189"/>
    </location>
</feature>
<dbReference type="Pfam" id="PF04264">
    <property type="entry name" value="YceI"/>
    <property type="match status" value="1"/>
</dbReference>
<keyword evidence="4" id="KW-1185">Reference proteome</keyword>
<reference evidence="3 4" key="1">
    <citation type="submission" date="2018-08" db="EMBL/GenBank/DDBJ databases">
        <title>Vibrio isolated from the Eastern China Marginal Seas.</title>
        <authorList>
            <person name="Li Y."/>
        </authorList>
    </citation>
    <scope>NUCLEOTIDE SEQUENCE [LARGE SCALE GENOMIC DNA]</scope>
    <source>
        <strain evidence="3 4">BEI233</strain>
    </source>
</reference>
<dbReference type="AlphaFoldDB" id="A0A3A6QPH1"/>
<protein>
    <submittedName>
        <fullName evidence="3">YceI family protein</fullName>
    </submittedName>
</protein>
<accession>A0A3A6QPH1</accession>
<keyword evidence="1" id="KW-0732">Signal</keyword>
<feature type="signal peptide" evidence="1">
    <location>
        <begin position="1"/>
        <end position="19"/>
    </location>
</feature>
<evidence type="ECO:0000313" key="4">
    <source>
        <dbReference type="Proteomes" id="UP000273252"/>
    </source>
</evidence>
<dbReference type="RefSeq" id="WP_120032788.1">
    <property type="nucleotide sequence ID" value="NZ_QVMU01000015.1"/>
</dbReference>
<dbReference type="SMART" id="SM00867">
    <property type="entry name" value="YceI"/>
    <property type="match status" value="1"/>
</dbReference>
<organism evidence="3 4">
    <name type="scientific">Vibrio sinensis</name>
    <dbReference type="NCBI Taxonomy" id="2302434"/>
    <lineage>
        <taxon>Bacteria</taxon>
        <taxon>Pseudomonadati</taxon>
        <taxon>Pseudomonadota</taxon>
        <taxon>Gammaproteobacteria</taxon>
        <taxon>Vibrionales</taxon>
        <taxon>Vibrionaceae</taxon>
        <taxon>Vibrio</taxon>
    </lineage>
</organism>
<dbReference type="EMBL" id="QVMU01000015">
    <property type="protein sequence ID" value="RJX69523.1"/>
    <property type="molecule type" value="Genomic_DNA"/>
</dbReference>
<name>A0A3A6QPH1_9VIBR</name>
<dbReference type="OrthoDB" id="9793816at2"/>
<evidence type="ECO:0000256" key="1">
    <source>
        <dbReference type="SAM" id="SignalP"/>
    </source>
</evidence>
<feature type="chain" id="PRO_5017264323" evidence="1">
    <location>
        <begin position="20"/>
        <end position="194"/>
    </location>
</feature>
<dbReference type="SUPFAM" id="SSF101874">
    <property type="entry name" value="YceI-like"/>
    <property type="match status" value="1"/>
</dbReference>
<evidence type="ECO:0000313" key="3">
    <source>
        <dbReference type="EMBL" id="RJX69523.1"/>
    </source>
</evidence>
<gene>
    <name evidence="3" type="ORF">DZ860_15150</name>
</gene>
<sequence length="194" mass="20697">MRTLLGTLALALLSSSALADDLYLVDSDASVINFATIKKQYIVEPATISQLTGSIDDEGLVSISANLDNINTGVEIRDTRVQDLFFHVAQYPAVHVGGKIPLEILKGSTPISKASVTLDVTLYGSTKPVVFPVSIVNTGEWVMVYSSKSVIVSADTFGIPKDNLNELSATVGDIAISTSVPVTINLVFKRIELN</sequence>
<dbReference type="Proteomes" id="UP000273252">
    <property type="component" value="Unassembled WGS sequence"/>
</dbReference>
<dbReference type="Gene3D" id="2.40.128.110">
    <property type="entry name" value="Lipid/polyisoprenoid-binding, YceI-like"/>
    <property type="match status" value="1"/>
</dbReference>
<evidence type="ECO:0000259" key="2">
    <source>
        <dbReference type="SMART" id="SM00867"/>
    </source>
</evidence>
<proteinExistence type="predicted"/>
<comment type="caution">
    <text evidence="3">The sequence shown here is derived from an EMBL/GenBank/DDBJ whole genome shotgun (WGS) entry which is preliminary data.</text>
</comment>
<dbReference type="InterPro" id="IPR007372">
    <property type="entry name" value="Lipid/polyisoprenoid-bd_YceI"/>
</dbReference>
<dbReference type="InterPro" id="IPR036761">
    <property type="entry name" value="TTHA0802/YceI-like_sf"/>
</dbReference>